<name>A0A0F4YJZ6_RASE3</name>
<evidence type="ECO:0000256" key="1">
    <source>
        <dbReference type="ARBA" id="ARBA00008645"/>
    </source>
</evidence>
<dbReference type="GO" id="GO:0005739">
    <property type="term" value="C:mitochondrion"/>
    <property type="evidence" value="ECO:0007669"/>
    <property type="project" value="TreeGrafter"/>
</dbReference>
<dbReference type="GO" id="GO:0052689">
    <property type="term" value="F:carboxylic ester hydrolase activity"/>
    <property type="evidence" value="ECO:0007669"/>
    <property type="project" value="TreeGrafter"/>
</dbReference>
<organism evidence="3 4">
    <name type="scientific">Rasamsonia emersonii (strain ATCC 16479 / CBS 393.64 / IMI 116815)</name>
    <dbReference type="NCBI Taxonomy" id="1408163"/>
    <lineage>
        <taxon>Eukaryota</taxon>
        <taxon>Fungi</taxon>
        <taxon>Dikarya</taxon>
        <taxon>Ascomycota</taxon>
        <taxon>Pezizomycotina</taxon>
        <taxon>Eurotiomycetes</taxon>
        <taxon>Eurotiomycetidae</taxon>
        <taxon>Eurotiales</taxon>
        <taxon>Trichocomaceae</taxon>
        <taxon>Rasamsonia</taxon>
    </lineage>
</organism>
<evidence type="ECO:0000313" key="3">
    <source>
        <dbReference type="EMBL" id="KKA17918.1"/>
    </source>
</evidence>
<keyword evidence="2 3" id="KW-0378">Hydrolase</keyword>
<dbReference type="Proteomes" id="UP000053958">
    <property type="component" value="Unassembled WGS sequence"/>
</dbReference>
<dbReference type="OrthoDB" id="8119704at2759"/>
<gene>
    <name evidence="3" type="ORF">T310_8147</name>
</gene>
<dbReference type="GeneID" id="25320407"/>
<evidence type="ECO:0000256" key="2">
    <source>
        <dbReference type="ARBA" id="ARBA00022801"/>
    </source>
</evidence>
<dbReference type="PANTHER" id="PTHR46118:SF4">
    <property type="entry name" value="PROTEIN ABHD11"/>
    <property type="match status" value="1"/>
</dbReference>
<dbReference type="STRING" id="1408163.A0A0F4YJZ6"/>
<keyword evidence="4" id="KW-1185">Reference proteome</keyword>
<protein>
    <submittedName>
        <fullName evidence="3">Abhydrolase domain-containing protein</fullName>
    </submittedName>
</protein>
<reference evidence="3 4" key="1">
    <citation type="submission" date="2015-04" db="EMBL/GenBank/DDBJ databases">
        <authorList>
            <person name="Heijne W.H."/>
            <person name="Fedorova N.D."/>
            <person name="Nierman W.C."/>
            <person name="Vollebregt A.W."/>
            <person name="Zhao Z."/>
            <person name="Wu L."/>
            <person name="Kumar M."/>
            <person name="Stam H."/>
            <person name="van den Berg M.A."/>
            <person name="Pel H.J."/>
        </authorList>
    </citation>
    <scope>NUCLEOTIDE SEQUENCE [LARGE SCALE GENOMIC DNA]</scope>
    <source>
        <strain evidence="3 4">CBS 393.64</strain>
    </source>
</reference>
<proteinExistence type="inferred from homology"/>
<dbReference type="InterPro" id="IPR029058">
    <property type="entry name" value="AB_hydrolase_fold"/>
</dbReference>
<dbReference type="AlphaFoldDB" id="A0A0F4YJZ6"/>
<dbReference type="SUPFAM" id="SSF53474">
    <property type="entry name" value="alpha/beta-Hydrolases"/>
    <property type="match status" value="1"/>
</dbReference>
<comment type="caution">
    <text evidence="3">The sequence shown here is derived from an EMBL/GenBank/DDBJ whole genome shotgun (WGS) entry which is preliminary data.</text>
</comment>
<comment type="similarity">
    <text evidence="1">Belongs to the AB hydrolase superfamily.</text>
</comment>
<dbReference type="RefSeq" id="XP_013324530.1">
    <property type="nucleotide sequence ID" value="XM_013469076.1"/>
</dbReference>
<accession>A0A0F4YJZ6</accession>
<dbReference type="EMBL" id="LASV01000529">
    <property type="protein sequence ID" value="KKA17918.1"/>
    <property type="molecule type" value="Genomic_DNA"/>
</dbReference>
<sequence>MTVALRSPELVTGLVPIDNAPVRAKLGSDFARYVRGMQHIEAAKVTKQIPPVRQFLLTNLIRSSDDNVLKFRVPLTILGSALDNMADFPFADEHHQVRYDGPTLFIRGTRSTYVPDSARPAIRRFFPRAEVADVEAGHWLISENPEAFRSGMCPRFN</sequence>
<dbReference type="PANTHER" id="PTHR46118">
    <property type="entry name" value="PROTEIN ABHD11"/>
    <property type="match status" value="1"/>
</dbReference>
<dbReference type="Gene3D" id="3.40.50.1820">
    <property type="entry name" value="alpha/beta hydrolase"/>
    <property type="match status" value="1"/>
</dbReference>
<evidence type="ECO:0000313" key="4">
    <source>
        <dbReference type="Proteomes" id="UP000053958"/>
    </source>
</evidence>